<feature type="compositionally biased region" description="Basic and acidic residues" evidence="1">
    <location>
        <begin position="216"/>
        <end position="235"/>
    </location>
</feature>
<feature type="compositionally biased region" description="Low complexity" evidence="1">
    <location>
        <begin position="260"/>
        <end position="277"/>
    </location>
</feature>
<keyword evidence="3" id="KW-1185">Reference proteome</keyword>
<protein>
    <submittedName>
        <fullName evidence="2">Uncharacterized protein</fullName>
    </submittedName>
</protein>
<dbReference type="Proteomes" id="UP000623467">
    <property type="component" value="Unassembled WGS sequence"/>
</dbReference>
<dbReference type="OrthoDB" id="3269701at2759"/>
<dbReference type="EMBL" id="JACAZH010000057">
    <property type="protein sequence ID" value="KAF7333257.1"/>
    <property type="molecule type" value="Genomic_DNA"/>
</dbReference>
<feature type="region of interest" description="Disordered" evidence="1">
    <location>
        <begin position="259"/>
        <end position="321"/>
    </location>
</feature>
<name>A0A8H6X2K8_9AGAR</name>
<proteinExistence type="predicted"/>
<reference evidence="2" key="1">
    <citation type="submission" date="2020-05" db="EMBL/GenBank/DDBJ databases">
        <title>Mycena genomes resolve the evolution of fungal bioluminescence.</title>
        <authorList>
            <person name="Tsai I.J."/>
        </authorList>
    </citation>
    <scope>NUCLEOTIDE SEQUENCE</scope>
    <source>
        <strain evidence="2">160909Yilan</strain>
    </source>
</reference>
<evidence type="ECO:0000313" key="2">
    <source>
        <dbReference type="EMBL" id="KAF7333257.1"/>
    </source>
</evidence>
<feature type="compositionally biased region" description="Polar residues" evidence="1">
    <location>
        <begin position="282"/>
        <end position="302"/>
    </location>
</feature>
<feature type="region of interest" description="Disordered" evidence="1">
    <location>
        <begin position="108"/>
        <end position="199"/>
    </location>
</feature>
<feature type="compositionally biased region" description="Low complexity" evidence="1">
    <location>
        <begin position="166"/>
        <end position="179"/>
    </location>
</feature>
<dbReference type="AlphaFoldDB" id="A0A8H6X2K8"/>
<comment type="caution">
    <text evidence="2">The sequence shown here is derived from an EMBL/GenBank/DDBJ whole genome shotgun (WGS) entry which is preliminary data.</text>
</comment>
<feature type="region of interest" description="Disordered" evidence="1">
    <location>
        <begin position="214"/>
        <end position="235"/>
    </location>
</feature>
<evidence type="ECO:0000256" key="1">
    <source>
        <dbReference type="SAM" id="MobiDB-lite"/>
    </source>
</evidence>
<evidence type="ECO:0000313" key="3">
    <source>
        <dbReference type="Proteomes" id="UP000623467"/>
    </source>
</evidence>
<feature type="compositionally biased region" description="Basic and acidic residues" evidence="1">
    <location>
        <begin position="185"/>
        <end position="199"/>
    </location>
</feature>
<organism evidence="2 3">
    <name type="scientific">Mycena sanguinolenta</name>
    <dbReference type="NCBI Taxonomy" id="230812"/>
    <lineage>
        <taxon>Eukaryota</taxon>
        <taxon>Fungi</taxon>
        <taxon>Dikarya</taxon>
        <taxon>Basidiomycota</taxon>
        <taxon>Agaricomycotina</taxon>
        <taxon>Agaricomycetes</taxon>
        <taxon>Agaricomycetidae</taxon>
        <taxon>Agaricales</taxon>
        <taxon>Marasmiineae</taxon>
        <taxon>Mycenaceae</taxon>
        <taxon>Mycena</taxon>
    </lineage>
</organism>
<accession>A0A8H6X2K8</accession>
<sequence>MTKTTRKYITEMGETGAGIQSASEIDTSVSNAFTNKWAEISQDCPWFFDMRNLIAQRPNLVPTGVGHGGTAVDLDIIIPTPATTSATVTGETPLENDADAGDDRSSILLEGWDMSPSPRQSPEPEPEPEKETSTHKTPSTHPDSEPVDDEETHAVEDTKPAKSRPAKPSTSTPAATSSKPTKRTKLADFHKITKAEEKSRAKELEIAALRTRHMMKTTEVKGRLAEKREDRKREERMAKHEMKMLKMRQQHEFRMARFGAAPASSSASRASTSQAASFFDGPSSSTSHYASSEPPSESTSDFNDYAPLENDHHGSAGPSTTASISIIEVENFENYTLGANGVAFHPPHTN</sequence>
<gene>
    <name evidence="2" type="ORF">MSAN_02427800</name>
</gene>